<evidence type="ECO:0000313" key="2">
    <source>
        <dbReference type="Proteomes" id="UP000499080"/>
    </source>
</evidence>
<gene>
    <name evidence="1" type="ORF">AVEN_32890_1</name>
</gene>
<accession>A0A4Y2QUP0</accession>
<keyword evidence="2" id="KW-1185">Reference proteome</keyword>
<proteinExistence type="predicted"/>
<comment type="caution">
    <text evidence="1">The sequence shown here is derived from an EMBL/GenBank/DDBJ whole genome shotgun (WGS) entry which is preliminary data.</text>
</comment>
<sequence>MRFGNVAVSELQTLCRRQSVNTASNANPSAPCMIRFRPSKREGFTLQFLVRMKVQWLNHGKHFVTMKPLSEVINNQNCMDSRENCSLSQPATSFLKGHCGSGLKIPAGFPFGDVLL</sequence>
<dbReference type="AlphaFoldDB" id="A0A4Y2QUP0"/>
<dbReference type="EMBL" id="BGPR01014877">
    <property type="protein sequence ID" value="GBN67104.1"/>
    <property type="molecule type" value="Genomic_DNA"/>
</dbReference>
<name>A0A4Y2QUP0_ARAVE</name>
<protein>
    <submittedName>
        <fullName evidence="1">Uncharacterized protein</fullName>
    </submittedName>
</protein>
<dbReference type="Proteomes" id="UP000499080">
    <property type="component" value="Unassembled WGS sequence"/>
</dbReference>
<reference evidence="1 2" key="1">
    <citation type="journal article" date="2019" name="Sci. Rep.">
        <title>Orb-weaving spider Araneus ventricosus genome elucidates the spidroin gene catalogue.</title>
        <authorList>
            <person name="Kono N."/>
            <person name="Nakamura H."/>
            <person name="Ohtoshi R."/>
            <person name="Moran D.A.P."/>
            <person name="Shinohara A."/>
            <person name="Yoshida Y."/>
            <person name="Fujiwara M."/>
            <person name="Mori M."/>
            <person name="Tomita M."/>
            <person name="Arakawa K."/>
        </authorList>
    </citation>
    <scope>NUCLEOTIDE SEQUENCE [LARGE SCALE GENOMIC DNA]</scope>
</reference>
<organism evidence="1 2">
    <name type="scientific">Araneus ventricosus</name>
    <name type="common">Orbweaver spider</name>
    <name type="synonym">Epeira ventricosa</name>
    <dbReference type="NCBI Taxonomy" id="182803"/>
    <lineage>
        <taxon>Eukaryota</taxon>
        <taxon>Metazoa</taxon>
        <taxon>Ecdysozoa</taxon>
        <taxon>Arthropoda</taxon>
        <taxon>Chelicerata</taxon>
        <taxon>Arachnida</taxon>
        <taxon>Araneae</taxon>
        <taxon>Araneomorphae</taxon>
        <taxon>Entelegynae</taxon>
        <taxon>Araneoidea</taxon>
        <taxon>Araneidae</taxon>
        <taxon>Araneus</taxon>
    </lineage>
</organism>
<evidence type="ECO:0000313" key="1">
    <source>
        <dbReference type="EMBL" id="GBN67104.1"/>
    </source>
</evidence>